<feature type="compositionally biased region" description="Basic and acidic residues" evidence="5">
    <location>
        <begin position="99"/>
        <end position="113"/>
    </location>
</feature>
<dbReference type="PANTHER" id="PTHR12694">
    <property type="entry name" value="TRANSCRIPTION INITIATION FACTOR IIA SUBUNIT 1"/>
    <property type="match status" value="1"/>
</dbReference>
<protein>
    <submittedName>
        <fullName evidence="6">Uncharacterized protein</fullName>
    </submittedName>
</protein>
<evidence type="ECO:0000256" key="2">
    <source>
        <dbReference type="ARBA" id="ARBA00010059"/>
    </source>
</evidence>
<evidence type="ECO:0000256" key="3">
    <source>
        <dbReference type="ARBA" id="ARBA00023163"/>
    </source>
</evidence>
<dbReference type="InterPro" id="IPR004855">
    <property type="entry name" value="TFIIA_asu/bsu"/>
</dbReference>
<name>A0A7S0SFC9_9CHLO</name>
<feature type="region of interest" description="Disordered" evidence="5">
    <location>
        <begin position="133"/>
        <end position="152"/>
    </location>
</feature>
<dbReference type="Gene3D" id="2.30.18.10">
    <property type="entry name" value="Transcription factor IIA (TFIIA), beta-barrel domain"/>
    <property type="match status" value="1"/>
</dbReference>
<evidence type="ECO:0000313" key="6">
    <source>
        <dbReference type="EMBL" id="CAD8705275.1"/>
    </source>
</evidence>
<dbReference type="EMBL" id="HBFC01013665">
    <property type="protein sequence ID" value="CAD8705275.1"/>
    <property type="molecule type" value="Transcribed_RNA"/>
</dbReference>
<organism evidence="6">
    <name type="scientific">Mantoniella antarctica</name>
    <dbReference type="NCBI Taxonomy" id="81844"/>
    <lineage>
        <taxon>Eukaryota</taxon>
        <taxon>Viridiplantae</taxon>
        <taxon>Chlorophyta</taxon>
        <taxon>Mamiellophyceae</taxon>
        <taxon>Mamiellales</taxon>
        <taxon>Mamiellaceae</taxon>
        <taxon>Mantoniella</taxon>
    </lineage>
</organism>
<dbReference type="CDD" id="cd07976">
    <property type="entry name" value="TFIIA_alpha_beta_like"/>
    <property type="match status" value="1"/>
</dbReference>
<keyword evidence="3" id="KW-0804">Transcription</keyword>
<dbReference type="PANTHER" id="PTHR12694:SF8">
    <property type="entry name" value="TRANSCRIPTION INITIATION FACTOR IIA SUBUNIT 1"/>
    <property type="match status" value="1"/>
</dbReference>
<dbReference type="SMART" id="SM01371">
    <property type="entry name" value="TFIIA"/>
    <property type="match status" value="1"/>
</dbReference>
<dbReference type="InterPro" id="IPR009088">
    <property type="entry name" value="TFIIA_b-brl"/>
</dbReference>
<evidence type="ECO:0000256" key="4">
    <source>
        <dbReference type="ARBA" id="ARBA00023242"/>
    </source>
</evidence>
<dbReference type="Pfam" id="PF03153">
    <property type="entry name" value="TFIIA"/>
    <property type="match status" value="1"/>
</dbReference>
<dbReference type="SUPFAM" id="SSF47396">
    <property type="entry name" value="Transcription factor IIA (TFIIA), alpha-helical domain"/>
    <property type="match status" value="1"/>
</dbReference>
<dbReference type="Gene3D" id="1.10.287.100">
    <property type="match status" value="1"/>
</dbReference>
<accession>A0A7S0SFC9</accession>
<keyword evidence="4" id="KW-0539">Nucleus</keyword>
<evidence type="ECO:0000256" key="1">
    <source>
        <dbReference type="ARBA" id="ARBA00004123"/>
    </source>
</evidence>
<feature type="region of interest" description="Disordered" evidence="5">
    <location>
        <begin position="49"/>
        <end position="113"/>
    </location>
</feature>
<evidence type="ECO:0000256" key="5">
    <source>
        <dbReference type="SAM" id="MobiDB-lite"/>
    </source>
</evidence>
<sequence>MDVAALYLQVIRNVVDGVRADFSTEQLDETSLRTLATLWEHKVLETGSLTKDTEEEVEEKKRKRAELAARPAGPGAQGVKRKADNRNGDSVPSLGGEGGSEKEGDAKEGDENGKAIVTVEAVDAKIAAALDKGETLSSDSDEDAPGINGEDGQSTNLVLAQFEKVARTKSKWKCTLKEGVMTLNSKDVLFGKASGEFFW</sequence>
<dbReference type="AlphaFoldDB" id="A0A7S0SFC9"/>
<gene>
    <name evidence="6" type="ORF">MANT1106_LOCUS7958</name>
</gene>
<comment type="similarity">
    <text evidence="2">Belongs to the TFIIA subunit 1 family.</text>
</comment>
<dbReference type="SUPFAM" id="SSF50784">
    <property type="entry name" value="Transcription factor IIA (TFIIA), beta-barrel domain"/>
    <property type="match status" value="1"/>
</dbReference>
<comment type="subcellular location">
    <subcellularLocation>
        <location evidence="1">Nucleus</location>
    </subcellularLocation>
</comment>
<proteinExistence type="inferred from homology"/>
<dbReference type="GO" id="GO:0005672">
    <property type="term" value="C:transcription factor TFIIA complex"/>
    <property type="evidence" value="ECO:0007669"/>
    <property type="project" value="InterPro"/>
</dbReference>
<dbReference type="GO" id="GO:0006367">
    <property type="term" value="P:transcription initiation at RNA polymerase II promoter"/>
    <property type="evidence" value="ECO:0007669"/>
    <property type="project" value="InterPro"/>
</dbReference>
<reference evidence="6" key="1">
    <citation type="submission" date="2021-01" db="EMBL/GenBank/DDBJ databases">
        <authorList>
            <person name="Corre E."/>
            <person name="Pelletier E."/>
            <person name="Niang G."/>
            <person name="Scheremetjew M."/>
            <person name="Finn R."/>
            <person name="Kale V."/>
            <person name="Holt S."/>
            <person name="Cochrane G."/>
            <person name="Meng A."/>
            <person name="Brown T."/>
            <person name="Cohen L."/>
        </authorList>
    </citation>
    <scope>NUCLEOTIDE SEQUENCE</scope>
    <source>
        <strain evidence="6">SL-175</strain>
    </source>
</reference>